<name>A0A418M712_9BACT</name>
<sequence length="208" mass="24464">MPKTFTDQELVDGLLTKDERLTRAIVQFLYHQCQKPITRLVTRQHGDEDNANDLFQDVILIFLQNVWDGKYQLRSDTKVTTYIYGIAQTKWLRELELRKNRTARFERYDREQSMLPDTPTPEQLYLNAEEVESAWAVFNQLSDRCRELLTAFYRDHLTMEQIADELGLGTADNAKTRKYRCIQELKKLTNLWNDQPTKKPNTTGLSAI</sequence>
<keyword evidence="2" id="KW-0805">Transcription regulation</keyword>
<dbReference type="AlphaFoldDB" id="A0A418M712"/>
<evidence type="ECO:0000256" key="5">
    <source>
        <dbReference type="ARBA" id="ARBA00023163"/>
    </source>
</evidence>
<dbReference type="InterPro" id="IPR013324">
    <property type="entry name" value="RNA_pol_sigma_r3/r4-like"/>
</dbReference>
<evidence type="ECO:0000313" key="6">
    <source>
        <dbReference type="EMBL" id="RIV21673.1"/>
    </source>
</evidence>
<dbReference type="InterPro" id="IPR013325">
    <property type="entry name" value="RNA_pol_sigma_r2"/>
</dbReference>
<evidence type="ECO:0000256" key="4">
    <source>
        <dbReference type="ARBA" id="ARBA00023125"/>
    </source>
</evidence>
<dbReference type="PANTHER" id="PTHR43133:SF8">
    <property type="entry name" value="RNA POLYMERASE SIGMA FACTOR HI_1459-RELATED"/>
    <property type="match status" value="1"/>
</dbReference>
<comment type="caution">
    <text evidence="6">The sequence shown here is derived from an EMBL/GenBank/DDBJ whole genome shotgun (WGS) entry which is preliminary data.</text>
</comment>
<dbReference type="InterPro" id="IPR039425">
    <property type="entry name" value="RNA_pol_sigma-70-like"/>
</dbReference>
<gene>
    <name evidence="6" type="ORF">DYU11_18895</name>
</gene>
<proteinExistence type="inferred from homology"/>
<dbReference type="EMBL" id="QXED01000005">
    <property type="protein sequence ID" value="RIV21673.1"/>
    <property type="molecule type" value="Genomic_DNA"/>
</dbReference>
<comment type="similarity">
    <text evidence="1">Belongs to the sigma-70 factor family. ECF subfamily.</text>
</comment>
<keyword evidence="4" id="KW-0238">DNA-binding</keyword>
<keyword evidence="7" id="KW-1185">Reference proteome</keyword>
<evidence type="ECO:0000256" key="2">
    <source>
        <dbReference type="ARBA" id="ARBA00023015"/>
    </source>
</evidence>
<keyword evidence="5" id="KW-0804">Transcription</keyword>
<protein>
    <submittedName>
        <fullName evidence="6">Sigma-70 family RNA polymerase sigma factor</fullName>
    </submittedName>
</protein>
<dbReference type="InterPro" id="IPR036388">
    <property type="entry name" value="WH-like_DNA-bd_sf"/>
</dbReference>
<evidence type="ECO:0000313" key="7">
    <source>
        <dbReference type="Proteomes" id="UP000283523"/>
    </source>
</evidence>
<dbReference type="RefSeq" id="WP_119669461.1">
    <property type="nucleotide sequence ID" value="NZ_QXED01000005.1"/>
</dbReference>
<evidence type="ECO:0000256" key="1">
    <source>
        <dbReference type="ARBA" id="ARBA00010641"/>
    </source>
</evidence>
<dbReference type="Gene3D" id="1.10.10.10">
    <property type="entry name" value="Winged helix-like DNA-binding domain superfamily/Winged helix DNA-binding domain"/>
    <property type="match status" value="1"/>
</dbReference>
<reference evidence="6 7" key="1">
    <citation type="submission" date="2018-08" db="EMBL/GenBank/DDBJ databases">
        <title>Fibrisoma montanum sp. nov., isolated from Danxia mountain soil.</title>
        <authorList>
            <person name="Huang Y."/>
        </authorList>
    </citation>
    <scope>NUCLEOTIDE SEQUENCE [LARGE SCALE GENOMIC DNA]</scope>
    <source>
        <strain evidence="6 7">HYT19</strain>
    </source>
</reference>
<evidence type="ECO:0000256" key="3">
    <source>
        <dbReference type="ARBA" id="ARBA00023082"/>
    </source>
</evidence>
<dbReference type="Gene3D" id="1.10.1740.10">
    <property type="match status" value="1"/>
</dbReference>
<dbReference type="GO" id="GO:0016987">
    <property type="term" value="F:sigma factor activity"/>
    <property type="evidence" value="ECO:0007669"/>
    <property type="project" value="UniProtKB-KW"/>
</dbReference>
<dbReference type="GO" id="GO:0006352">
    <property type="term" value="P:DNA-templated transcription initiation"/>
    <property type="evidence" value="ECO:0007669"/>
    <property type="project" value="InterPro"/>
</dbReference>
<organism evidence="6 7">
    <name type="scientific">Fibrisoma montanum</name>
    <dbReference type="NCBI Taxonomy" id="2305895"/>
    <lineage>
        <taxon>Bacteria</taxon>
        <taxon>Pseudomonadati</taxon>
        <taxon>Bacteroidota</taxon>
        <taxon>Cytophagia</taxon>
        <taxon>Cytophagales</taxon>
        <taxon>Spirosomataceae</taxon>
        <taxon>Fibrisoma</taxon>
    </lineage>
</organism>
<keyword evidence="3" id="KW-0731">Sigma factor</keyword>
<dbReference type="InterPro" id="IPR014284">
    <property type="entry name" value="RNA_pol_sigma-70_dom"/>
</dbReference>
<dbReference type="OrthoDB" id="957546at2"/>
<accession>A0A418M712</accession>
<dbReference type="GO" id="GO:0003677">
    <property type="term" value="F:DNA binding"/>
    <property type="evidence" value="ECO:0007669"/>
    <property type="project" value="UniProtKB-KW"/>
</dbReference>
<dbReference type="PANTHER" id="PTHR43133">
    <property type="entry name" value="RNA POLYMERASE ECF-TYPE SIGMA FACTO"/>
    <property type="match status" value="1"/>
</dbReference>
<dbReference type="Proteomes" id="UP000283523">
    <property type="component" value="Unassembled WGS sequence"/>
</dbReference>
<dbReference type="SUPFAM" id="SSF88946">
    <property type="entry name" value="Sigma2 domain of RNA polymerase sigma factors"/>
    <property type="match status" value="1"/>
</dbReference>
<dbReference type="SUPFAM" id="SSF88659">
    <property type="entry name" value="Sigma3 and sigma4 domains of RNA polymerase sigma factors"/>
    <property type="match status" value="1"/>
</dbReference>
<dbReference type="NCBIfam" id="TIGR02937">
    <property type="entry name" value="sigma70-ECF"/>
    <property type="match status" value="1"/>
</dbReference>